<dbReference type="Proteomes" id="UP000886998">
    <property type="component" value="Unassembled WGS sequence"/>
</dbReference>
<evidence type="ECO:0000313" key="2">
    <source>
        <dbReference type="Proteomes" id="UP000886998"/>
    </source>
</evidence>
<dbReference type="EMBL" id="BMAV01007874">
    <property type="protein sequence ID" value="GFY51077.1"/>
    <property type="molecule type" value="Genomic_DNA"/>
</dbReference>
<reference evidence="1" key="1">
    <citation type="submission" date="2020-08" db="EMBL/GenBank/DDBJ databases">
        <title>Multicomponent nature underlies the extraordinary mechanical properties of spider dragline silk.</title>
        <authorList>
            <person name="Kono N."/>
            <person name="Nakamura H."/>
            <person name="Mori M."/>
            <person name="Yoshida Y."/>
            <person name="Ohtoshi R."/>
            <person name="Malay A.D."/>
            <person name="Moran D.A.P."/>
            <person name="Tomita M."/>
            <person name="Numata K."/>
            <person name="Arakawa K."/>
        </authorList>
    </citation>
    <scope>NUCLEOTIDE SEQUENCE</scope>
</reference>
<sequence>MLYRNREMWHLFCNARRDTWRFGAKTKHWEWRNWIKHGSLMELSAVSAYIDAIFWVRRIRSDGSRYYFAAQVVGYRMVYRGQNHFTLVKR</sequence>
<proteinExistence type="predicted"/>
<keyword evidence="2" id="KW-1185">Reference proteome</keyword>
<comment type="caution">
    <text evidence="1">The sequence shown here is derived from an EMBL/GenBank/DDBJ whole genome shotgun (WGS) entry which is preliminary data.</text>
</comment>
<accession>A0A8X7C262</accession>
<protein>
    <submittedName>
        <fullName evidence="1">Uncharacterized protein</fullName>
    </submittedName>
</protein>
<organism evidence="1 2">
    <name type="scientific">Trichonephila inaurata madagascariensis</name>
    <dbReference type="NCBI Taxonomy" id="2747483"/>
    <lineage>
        <taxon>Eukaryota</taxon>
        <taxon>Metazoa</taxon>
        <taxon>Ecdysozoa</taxon>
        <taxon>Arthropoda</taxon>
        <taxon>Chelicerata</taxon>
        <taxon>Arachnida</taxon>
        <taxon>Araneae</taxon>
        <taxon>Araneomorphae</taxon>
        <taxon>Entelegynae</taxon>
        <taxon>Araneoidea</taxon>
        <taxon>Nephilidae</taxon>
        <taxon>Trichonephila</taxon>
        <taxon>Trichonephila inaurata</taxon>
    </lineage>
</organism>
<evidence type="ECO:0000313" key="1">
    <source>
        <dbReference type="EMBL" id="GFY51077.1"/>
    </source>
</evidence>
<gene>
    <name evidence="1" type="ORF">TNIN_433471</name>
</gene>
<dbReference type="AlphaFoldDB" id="A0A8X7C262"/>
<name>A0A8X7C262_9ARAC</name>